<keyword evidence="2" id="KW-1185">Reference proteome</keyword>
<dbReference type="EMBL" id="VOBQ01000025">
    <property type="protein sequence ID" value="TWO66689.1"/>
    <property type="molecule type" value="Genomic_DNA"/>
</dbReference>
<proteinExistence type="predicted"/>
<name>A0A562ZFM0_9BURK</name>
<dbReference type="NCBIfam" id="TIGR01053">
    <property type="entry name" value="LSD1"/>
    <property type="match status" value="1"/>
</dbReference>
<gene>
    <name evidence="1" type="ORF">FN976_26445</name>
</gene>
<accession>A0A562ZFM0</accession>
<comment type="caution">
    <text evidence="1">The sequence shown here is derived from an EMBL/GenBank/DDBJ whole genome shotgun (WGS) entry which is preliminary data.</text>
</comment>
<evidence type="ECO:0000313" key="2">
    <source>
        <dbReference type="Proteomes" id="UP000318199"/>
    </source>
</evidence>
<protein>
    <submittedName>
        <fullName evidence="1">Uncharacterized protein</fullName>
    </submittedName>
</protein>
<sequence>MLQRCPRGAHAQRCSWCEAA</sequence>
<organism evidence="1 2">
    <name type="scientific">Caenimonas sedimenti</name>
    <dbReference type="NCBI Taxonomy" id="2596921"/>
    <lineage>
        <taxon>Bacteria</taxon>
        <taxon>Pseudomonadati</taxon>
        <taxon>Pseudomonadota</taxon>
        <taxon>Betaproteobacteria</taxon>
        <taxon>Burkholderiales</taxon>
        <taxon>Comamonadaceae</taxon>
        <taxon>Caenimonas</taxon>
    </lineage>
</organism>
<reference evidence="1 2" key="1">
    <citation type="submission" date="2019-07" db="EMBL/GenBank/DDBJ databases">
        <title>Caenimonas sedimenti sp. nov., isolated from activated sludge.</title>
        <authorList>
            <person name="Xu J."/>
        </authorList>
    </citation>
    <scope>NUCLEOTIDE SEQUENCE [LARGE SCALE GENOMIC DNA]</scope>
    <source>
        <strain evidence="1 2">HX-9-20</strain>
    </source>
</reference>
<dbReference type="AlphaFoldDB" id="A0A562ZFM0"/>
<dbReference type="Proteomes" id="UP000318199">
    <property type="component" value="Unassembled WGS sequence"/>
</dbReference>
<evidence type="ECO:0000313" key="1">
    <source>
        <dbReference type="EMBL" id="TWO66689.1"/>
    </source>
</evidence>